<dbReference type="Proteomes" id="UP000770717">
    <property type="component" value="Unassembled WGS sequence"/>
</dbReference>
<gene>
    <name evidence="12" type="ORF">GDO78_019196</name>
</gene>
<keyword evidence="13" id="KW-1185">Reference proteome</keyword>
<dbReference type="EMBL" id="WNTK01000050">
    <property type="protein sequence ID" value="KAG9472502.1"/>
    <property type="molecule type" value="Genomic_DNA"/>
</dbReference>
<evidence type="ECO:0000256" key="1">
    <source>
        <dbReference type="ARBA" id="ARBA00022438"/>
    </source>
</evidence>
<comment type="similarity">
    <text evidence="4">Belongs to the ACTMAP family.</text>
</comment>
<accession>A0A8J6EN25</accession>
<evidence type="ECO:0000256" key="9">
    <source>
        <dbReference type="ARBA" id="ARBA00093241"/>
    </source>
</evidence>
<keyword evidence="2" id="KW-0645">Protease</keyword>
<evidence type="ECO:0000256" key="4">
    <source>
        <dbReference type="ARBA" id="ARBA00034725"/>
    </source>
</evidence>
<evidence type="ECO:0000256" key="11">
    <source>
        <dbReference type="SAM" id="MobiDB-lite"/>
    </source>
</evidence>
<dbReference type="Pfam" id="PF21646">
    <property type="entry name" value="ACTMAP-like_C"/>
    <property type="match status" value="1"/>
</dbReference>
<comment type="catalytic activity">
    <reaction evidence="8">
        <text>N-terminal N(alpha)-acetyl-L-cysteinyl-L-aspartyl-[protein] + H2O = N-terminal L-aspartyl-[protein] + N-acetyl-L-cysteine</text>
        <dbReference type="Rhea" id="RHEA:74579"/>
        <dbReference type="Rhea" id="RHEA-COMP:12669"/>
        <dbReference type="Rhea" id="RHEA-COMP:18395"/>
        <dbReference type="ChEBI" id="CHEBI:15377"/>
        <dbReference type="ChEBI" id="CHEBI:64720"/>
        <dbReference type="ChEBI" id="CHEBI:78236"/>
        <dbReference type="ChEBI" id="CHEBI:193599"/>
    </reaction>
    <physiologicalReaction direction="left-to-right" evidence="8">
        <dbReference type="Rhea" id="RHEA:74580"/>
    </physiologicalReaction>
</comment>
<feature type="region of interest" description="Disordered" evidence="11">
    <location>
        <begin position="1"/>
        <end position="26"/>
    </location>
</feature>
<evidence type="ECO:0000256" key="5">
    <source>
        <dbReference type="ARBA" id="ARBA00034848"/>
    </source>
</evidence>
<dbReference type="OrthoDB" id="198816at2759"/>
<evidence type="ECO:0000313" key="13">
    <source>
        <dbReference type="Proteomes" id="UP000770717"/>
    </source>
</evidence>
<evidence type="ECO:0000256" key="6">
    <source>
        <dbReference type="ARBA" id="ARBA00034908"/>
    </source>
</evidence>
<keyword evidence="3" id="KW-0378">Hydrolase</keyword>
<dbReference type="AlphaFoldDB" id="A0A8J6EN25"/>
<evidence type="ECO:0000256" key="8">
    <source>
        <dbReference type="ARBA" id="ARBA00049041"/>
    </source>
</evidence>
<feature type="compositionally biased region" description="Pro residues" evidence="11">
    <location>
        <begin position="16"/>
        <end position="26"/>
    </location>
</feature>
<dbReference type="PANTHER" id="PTHR28631">
    <property type="entry name" value="UPF0692 PROTEIN C19ORF54"/>
    <property type="match status" value="1"/>
</dbReference>
<dbReference type="PANTHER" id="PTHR28631:SF1">
    <property type="entry name" value="ACTIN MATURATION PROTEASE"/>
    <property type="match status" value="1"/>
</dbReference>
<sequence length="298" mass="32490">MPEEDEGAAAQTICGPPLPPPPPVFCPPPPVQSKSKFFKTVADNSDPSVGGCEELKRLIVNQQERFGGNLKWLLYNQHIPSLIQDGPQCGLVALWMAGGLLSNKQSVTLDYIVQVATSRGYTIHGEMFSADNMSYLAEEVFGCDCELLTGGMEGENRDRILGQVTAGLPVLIPYDEDFNHEPCQRDGHRAHWAVISGALLGMQNGSFNSDPEIPRLFQPPSSPSALNTGDIEQIYLIAKQGKSLRYQLWEYGSLSHSNNQLLHLDPKRTCDGNVYVVPAGGVQAGLCGKVLLLKQSEQ</sequence>
<evidence type="ECO:0000256" key="7">
    <source>
        <dbReference type="ARBA" id="ARBA00047999"/>
    </source>
</evidence>
<keyword evidence="1" id="KW-0031">Aminopeptidase</keyword>
<comment type="catalytic activity">
    <reaction evidence="10">
        <text>N-terminal N(alpha)-acetyl-L-methionyl-L-glutamyl-[protein] + H2O = N-terminal L-glutamyl-[protein] + N-acetyl-L-methionine</text>
        <dbReference type="Rhea" id="RHEA:74575"/>
        <dbReference type="Rhea" id="RHEA-COMP:12668"/>
        <dbReference type="Rhea" id="RHEA-COMP:12697"/>
        <dbReference type="ChEBI" id="CHEBI:15377"/>
        <dbReference type="ChEBI" id="CHEBI:64721"/>
        <dbReference type="ChEBI" id="CHEBI:71670"/>
        <dbReference type="ChEBI" id="CHEBI:133360"/>
    </reaction>
    <physiologicalReaction direction="left-to-right" evidence="10">
        <dbReference type="Rhea" id="RHEA:74576"/>
    </physiologicalReaction>
</comment>
<organism evidence="12 13">
    <name type="scientific">Eleutherodactylus coqui</name>
    <name type="common">Puerto Rican coqui</name>
    <dbReference type="NCBI Taxonomy" id="57060"/>
    <lineage>
        <taxon>Eukaryota</taxon>
        <taxon>Metazoa</taxon>
        <taxon>Chordata</taxon>
        <taxon>Craniata</taxon>
        <taxon>Vertebrata</taxon>
        <taxon>Euteleostomi</taxon>
        <taxon>Amphibia</taxon>
        <taxon>Batrachia</taxon>
        <taxon>Anura</taxon>
        <taxon>Neobatrachia</taxon>
        <taxon>Hyloidea</taxon>
        <taxon>Eleutherodactylidae</taxon>
        <taxon>Eleutherodactylinae</taxon>
        <taxon>Eleutherodactylus</taxon>
        <taxon>Eleutherodactylus</taxon>
    </lineage>
</organism>
<dbReference type="GO" id="GO:0004177">
    <property type="term" value="F:aminopeptidase activity"/>
    <property type="evidence" value="ECO:0007669"/>
    <property type="project" value="UniProtKB-KW"/>
</dbReference>
<evidence type="ECO:0000256" key="3">
    <source>
        <dbReference type="ARBA" id="ARBA00022801"/>
    </source>
</evidence>
<name>A0A8J6EN25_ELECQ</name>
<evidence type="ECO:0000313" key="12">
    <source>
        <dbReference type="EMBL" id="KAG9472502.1"/>
    </source>
</evidence>
<evidence type="ECO:0000256" key="10">
    <source>
        <dbReference type="ARBA" id="ARBA00093265"/>
    </source>
</evidence>
<reference evidence="12" key="1">
    <citation type="thesis" date="2020" institute="ProQuest LLC" country="789 East Eisenhower Parkway, Ann Arbor, MI, USA">
        <title>Comparative Genomics and Chromosome Evolution.</title>
        <authorList>
            <person name="Mudd A.B."/>
        </authorList>
    </citation>
    <scope>NUCLEOTIDE SEQUENCE</scope>
    <source>
        <strain evidence="12">HN-11 Male</strain>
        <tissue evidence="12">Kidney and liver</tissue>
    </source>
</reference>
<comment type="caution">
    <text evidence="12">The sequence shown here is derived from an EMBL/GenBank/DDBJ whole genome shotgun (WGS) entry which is preliminary data.</text>
</comment>
<comment type="catalytic activity">
    <reaction evidence="7">
        <text>N-terminal N(alpha)-acetyl-L-cysteinyl-L-glutamyl-[protein] + H2O = N-terminal L-glutamyl-[protein] + N-acetyl-L-cysteine</text>
        <dbReference type="Rhea" id="RHEA:74583"/>
        <dbReference type="Rhea" id="RHEA-COMP:12668"/>
        <dbReference type="Rhea" id="RHEA-COMP:18396"/>
        <dbReference type="ChEBI" id="CHEBI:15377"/>
        <dbReference type="ChEBI" id="CHEBI:64721"/>
        <dbReference type="ChEBI" id="CHEBI:78236"/>
        <dbReference type="ChEBI" id="CHEBI:193601"/>
    </reaction>
    <physiologicalReaction direction="left-to-right" evidence="7">
        <dbReference type="Rhea" id="RHEA:74584"/>
    </physiologicalReaction>
</comment>
<dbReference type="GO" id="GO:0006508">
    <property type="term" value="P:proteolysis"/>
    <property type="evidence" value="ECO:0007669"/>
    <property type="project" value="UniProtKB-KW"/>
</dbReference>
<evidence type="ECO:0000256" key="2">
    <source>
        <dbReference type="ARBA" id="ARBA00022670"/>
    </source>
</evidence>
<comment type="catalytic activity">
    <reaction evidence="9">
        <text>N-terminal N(alpha)-acetyl-L-methionyl-L-aspartyl-[protein] + H2O = N-terminal L-aspartyl-[protein] + N-acetyl-L-methionine</text>
        <dbReference type="Rhea" id="RHEA:74571"/>
        <dbReference type="Rhea" id="RHEA-COMP:12669"/>
        <dbReference type="Rhea" id="RHEA-COMP:12693"/>
        <dbReference type="ChEBI" id="CHEBI:15377"/>
        <dbReference type="ChEBI" id="CHEBI:64720"/>
        <dbReference type="ChEBI" id="CHEBI:71670"/>
        <dbReference type="ChEBI" id="CHEBI:133063"/>
    </reaction>
    <physiologicalReaction direction="left-to-right" evidence="9">
        <dbReference type="Rhea" id="RHEA:74572"/>
    </physiologicalReaction>
</comment>
<protein>
    <recommendedName>
        <fullName evidence="5">Actin maturation protease</fullName>
    </recommendedName>
    <alternativeName>
        <fullName evidence="6">Actin aminopeptidase ACTMAP</fullName>
    </alternativeName>
</protein>
<proteinExistence type="inferred from homology"/>
<dbReference type="InterPro" id="IPR040043">
    <property type="entry name" value="ACTMAP"/>
</dbReference>